<dbReference type="PANTHER" id="PTHR43390">
    <property type="entry name" value="SIGNAL PEPTIDASE I"/>
    <property type="match status" value="1"/>
</dbReference>
<feature type="region of interest" description="Disordered" evidence="8">
    <location>
        <begin position="1"/>
        <end position="30"/>
    </location>
</feature>
<feature type="active site" evidence="6">
    <location>
        <position position="68"/>
    </location>
</feature>
<dbReference type="Pfam" id="PF10502">
    <property type="entry name" value="Peptidase_S26"/>
    <property type="match status" value="1"/>
</dbReference>
<evidence type="ECO:0000256" key="5">
    <source>
        <dbReference type="ARBA" id="ARBA00022801"/>
    </source>
</evidence>
<dbReference type="GO" id="GO:0009003">
    <property type="term" value="F:signal peptidase activity"/>
    <property type="evidence" value="ECO:0007669"/>
    <property type="project" value="UniProtKB-EC"/>
</dbReference>
<feature type="active site" evidence="6">
    <location>
        <position position="139"/>
    </location>
</feature>
<dbReference type="PANTHER" id="PTHR43390:SF1">
    <property type="entry name" value="CHLOROPLAST PROCESSING PEPTIDASE"/>
    <property type="match status" value="1"/>
</dbReference>
<evidence type="ECO:0000259" key="9">
    <source>
        <dbReference type="Pfam" id="PF10502"/>
    </source>
</evidence>
<keyword evidence="5 7" id="KW-0378">Hydrolase</keyword>
<keyword evidence="7" id="KW-1133">Transmembrane helix</keyword>
<dbReference type="SUPFAM" id="SSF51306">
    <property type="entry name" value="LexA/Signal peptidase"/>
    <property type="match status" value="1"/>
</dbReference>
<sequence length="242" mass="26326">MTDSDAEASSGPPEPERPERDQPADSPKSKRRWSRSTRFWLSVVLATVVVTSPVSRFVVQPFVIPSGSMEGTLRVGDRVLVNKLAYSFGGEVQRGDIVVFDGTGSFVAEESDPGLLEGLLRTAAGAVGLARSSDSDFVKRVIGIGGDRVRCCDDEGRIEVNGEPLEEPYLYPGDKPSNVRFDIRVPEGRLWVMGDHRSDSADSREYLGSPGGGTVPEDRVIGRADWVGWPIGHWTSLRSDHG</sequence>
<evidence type="ECO:0000256" key="4">
    <source>
        <dbReference type="ARBA" id="ARBA00013208"/>
    </source>
</evidence>
<evidence type="ECO:0000256" key="6">
    <source>
        <dbReference type="PIRSR" id="PIRSR600223-1"/>
    </source>
</evidence>
<keyword evidence="7" id="KW-0645">Protease</keyword>
<dbReference type="CDD" id="cd06530">
    <property type="entry name" value="S26_SPase_I"/>
    <property type="match status" value="1"/>
</dbReference>
<comment type="subcellular location">
    <subcellularLocation>
        <location evidence="2">Cell membrane</location>
        <topology evidence="2">Single-pass type II membrane protein</topology>
    </subcellularLocation>
    <subcellularLocation>
        <location evidence="7">Membrane</location>
        <topology evidence="7">Single-pass type II membrane protein</topology>
    </subcellularLocation>
</comment>
<gene>
    <name evidence="10" type="primary">lepB</name>
    <name evidence="10" type="ORF">EBN88_12935</name>
</gene>
<dbReference type="EMBL" id="RFFJ01000059">
    <property type="protein sequence ID" value="RMI40320.1"/>
    <property type="molecule type" value="Genomic_DNA"/>
</dbReference>
<keyword evidence="11" id="KW-1185">Reference proteome</keyword>
<dbReference type="NCBIfam" id="TIGR02227">
    <property type="entry name" value="sigpep_I_bact"/>
    <property type="match status" value="1"/>
</dbReference>
<dbReference type="InterPro" id="IPR019758">
    <property type="entry name" value="Pept_S26A_signal_pept_1_CS"/>
</dbReference>
<dbReference type="InterPro" id="IPR000223">
    <property type="entry name" value="Pept_S26A_signal_pept_1"/>
</dbReference>
<evidence type="ECO:0000313" key="11">
    <source>
        <dbReference type="Proteomes" id="UP000278673"/>
    </source>
</evidence>
<dbReference type="GO" id="GO:0004252">
    <property type="term" value="F:serine-type endopeptidase activity"/>
    <property type="evidence" value="ECO:0007669"/>
    <property type="project" value="InterPro"/>
</dbReference>
<evidence type="ECO:0000256" key="8">
    <source>
        <dbReference type="SAM" id="MobiDB-lite"/>
    </source>
</evidence>
<reference evidence="10 11" key="1">
    <citation type="submission" date="2018-10" db="EMBL/GenBank/DDBJ databases">
        <title>Isolation, diversity and antifungal activity of actinobacteria from wheat.</title>
        <authorList>
            <person name="Han C."/>
        </authorList>
    </citation>
    <scope>NUCLEOTIDE SEQUENCE [LARGE SCALE GENOMIC DNA]</scope>
    <source>
        <strain evidence="10 11">NEAU-YY642</strain>
    </source>
</reference>
<feature type="transmembrane region" description="Helical" evidence="7">
    <location>
        <begin position="39"/>
        <end position="59"/>
    </location>
</feature>
<evidence type="ECO:0000256" key="1">
    <source>
        <dbReference type="ARBA" id="ARBA00000677"/>
    </source>
</evidence>
<protein>
    <recommendedName>
        <fullName evidence="4 7">Signal peptidase I</fullName>
        <ecNumber evidence="4 7">3.4.21.89</ecNumber>
    </recommendedName>
</protein>
<evidence type="ECO:0000256" key="2">
    <source>
        <dbReference type="ARBA" id="ARBA00004401"/>
    </source>
</evidence>
<dbReference type="GO" id="GO:0006465">
    <property type="term" value="P:signal peptide processing"/>
    <property type="evidence" value="ECO:0007669"/>
    <property type="project" value="InterPro"/>
</dbReference>
<dbReference type="InterPro" id="IPR036286">
    <property type="entry name" value="LexA/Signal_pep-like_sf"/>
</dbReference>
<evidence type="ECO:0000256" key="3">
    <source>
        <dbReference type="ARBA" id="ARBA00009370"/>
    </source>
</evidence>
<evidence type="ECO:0000313" key="10">
    <source>
        <dbReference type="EMBL" id="RMI40320.1"/>
    </source>
</evidence>
<proteinExistence type="inferred from homology"/>
<dbReference type="PROSITE" id="PS00761">
    <property type="entry name" value="SPASE_I_3"/>
    <property type="match status" value="1"/>
</dbReference>
<comment type="similarity">
    <text evidence="3 7">Belongs to the peptidase S26 family.</text>
</comment>
<comment type="catalytic activity">
    <reaction evidence="1 7">
        <text>Cleavage of hydrophobic, N-terminal signal or leader sequences from secreted and periplasmic proteins.</text>
        <dbReference type="EC" id="3.4.21.89"/>
    </reaction>
</comment>
<keyword evidence="7" id="KW-0812">Transmembrane</keyword>
<dbReference type="RefSeq" id="WP_122184004.1">
    <property type="nucleotide sequence ID" value="NZ_RFFJ01000059.1"/>
</dbReference>
<feature type="compositionally biased region" description="Basic and acidic residues" evidence="8">
    <location>
        <begin position="14"/>
        <end position="23"/>
    </location>
</feature>
<evidence type="ECO:0000256" key="7">
    <source>
        <dbReference type="RuleBase" id="RU362042"/>
    </source>
</evidence>
<feature type="domain" description="Peptidase S26" evidence="9">
    <location>
        <begin position="40"/>
        <end position="229"/>
    </location>
</feature>
<organism evidence="10 11">
    <name type="scientific">Streptomyces triticirhizae</name>
    <dbReference type="NCBI Taxonomy" id="2483353"/>
    <lineage>
        <taxon>Bacteria</taxon>
        <taxon>Bacillati</taxon>
        <taxon>Actinomycetota</taxon>
        <taxon>Actinomycetes</taxon>
        <taxon>Kitasatosporales</taxon>
        <taxon>Streptomycetaceae</taxon>
        <taxon>Streptomyces</taxon>
    </lineage>
</organism>
<dbReference type="InterPro" id="IPR019533">
    <property type="entry name" value="Peptidase_S26"/>
</dbReference>
<dbReference type="EC" id="3.4.21.89" evidence="4 7"/>
<comment type="caution">
    <text evidence="10">The sequence shown here is derived from an EMBL/GenBank/DDBJ whole genome shotgun (WGS) entry which is preliminary data.</text>
</comment>
<name>A0A3M2LTW7_9ACTN</name>
<dbReference type="GO" id="GO:0005886">
    <property type="term" value="C:plasma membrane"/>
    <property type="evidence" value="ECO:0007669"/>
    <property type="project" value="UniProtKB-SubCell"/>
</dbReference>
<accession>A0A3M2LTW7</accession>
<dbReference type="Gene3D" id="2.10.109.10">
    <property type="entry name" value="Umud Fragment, subunit A"/>
    <property type="match status" value="1"/>
</dbReference>
<dbReference type="AlphaFoldDB" id="A0A3M2LTW7"/>
<keyword evidence="7" id="KW-0472">Membrane</keyword>
<dbReference type="Proteomes" id="UP000278673">
    <property type="component" value="Unassembled WGS sequence"/>
</dbReference>
<dbReference type="PRINTS" id="PR00727">
    <property type="entry name" value="LEADERPTASE"/>
</dbReference>